<dbReference type="InterPro" id="IPR027430">
    <property type="entry name" value="Retinal_BS"/>
</dbReference>
<keyword evidence="14 21" id="KW-0807">Transducer</keyword>
<feature type="transmembrane region" description="Helical" evidence="21">
    <location>
        <begin position="162"/>
        <end position="182"/>
    </location>
</feature>
<feature type="domain" description="G-protein coupled receptors family 1 profile" evidence="22">
    <location>
        <begin position="414"/>
        <end position="657"/>
    </location>
</feature>
<evidence type="ECO:0000256" key="19">
    <source>
        <dbReference type="PIRSR" id="PIRSR600732-4"/>
    </source>
</evidence>
<feature type="transmembrane region" description="Helical" evidence="21">
    <location>
        <begin position="84"/>
        <end position="105"/>
    </location>
</feature>
<keyword evidence="2 21" id="KW-0600">Photoreceptor protein</keyword>
<keyword evidence="16" id="KW-0862">Zinc</keyword>
<keyword evidence="3" id="KW-0597">Phosphoprotein</keyword>
<feature type="glycosylation site" description="N-linked (GlcNAc...) asparagine" evidence="19">
    <location>
        <position position="24"/>
    </location>
</feature>
<keyword evidence="10 21" id="KW-0472">Membrane</keyword>
<dbReference type="InterPro" id="IPR001760">
    <property type="entry name" value="Opsin"/>
</dbReference>
<dbReference type="GO" id="GO:0007602">
    <property type="term" value="P:phototransduction"/>
    <property type="evidence" value="ECO:0007669"/>
    <property type="project" value="UniProtKB-KW"/>
</dbReference>
<dbReference type="InterPro" id="IPR019477">
    <property type="entry name" value="Rhodopsin_N"/>
</dbReference>
<dbReference type="EMBL" id="JAOPHQ010001798">
    <property type="protein sequence ID" value="KAK0149271.1"/>
    <property type="molecule type" value="Genomic_DNA"/>
</dbReference>
<dbReference type="Gene3D" id="1.20.1070.10">
    <property type="entry name" value="Rhodopsin 7-helix transmembrane proteins"/>
    <property type="match status" value="2"/>
</dbReference>
<comment type="caution">
    <text evidence="21">Lacks conserved residue(s) required for the propagation of feature annotation.</text>
</comment>
<evidence type="ECO:0000256" key="9">
    <source>
        <dbReference type="ARBA" id="ARBA00023040"/>
    </source>
</evidence>
<evidence type="ECO:0000256" key="10">
    <source>
        <dbReference type="ARBA" id="ARBA00023136"/>
    </source>
</evidence>
<evidence type="ECO:0000256" key="20">
    <source>
        <dbReference type="PIRSR" id="PIRSR600732-50"/>
    </source>
</evidence>
<evidence type="ECO:0000256" key="16">
    <source>
        <dbReference type="PIRSR" id="PIRSR600732-1"/>
    </source>
</evidence>
<name>A0AA47P3F1_MERPO</name>
<dbReference type="InterPro" id="IPR017452">
    <property type="entry name" value="GPCR_Rhodpsn_7TM"/>
</dbReference>
<feature type="transmembrane region" description="Helical" evidence="21">
    <location>
        <begin position="432"/>
        <end position="451"/>
    </location>
</feature>
<protein>
    <recommendedName>
        <fullName evidence="21">Rhodopsin</fullName>
    </recommendedName>
</protein>
<evidence type="ECO:0000256" key="1">
    <source>
        <dbReference type="ARBA" id="ARBA00004141"/>
    </source>
</evidence>
<proteinExistence type="inferred from homology"/>
<dbReference type="InterPro" id="IPR050125">
    <property type="entry name" value="GPCR_opsins"/>
</dbReference>
<dbReference type="PROSITE" id="PS00237">
    <property type="entry name" value="G_PROTEIN_RECEP_F1_1"/>
    <property type="match status" value="2"/>
</dbReference>
<organism evidence="23 24">
    <name type="scientific">Merluccius polli</name>
    <name type="common">Benguela hake</name>
    <name type="synonym">Merluccius cadenati</name>
    <dbReference type="NCBI Taxonomy" id="89951"/>
    <lineage>
        <taxon>Eukaryota</taxon>
        <taxon>Metazoa</taxon>
        <taxon>Chordata</taxon>
        <taxon>Craniata</taxon>
        <taxon>Vertebrata</taxon>
        <taxon>Euteleostomi</taxon>
        <taxon>Actinopterygii</taxon>
        <taxon>Neopterygii</taxon>
        <taxon>Teleostei</taxon>
        <taxon>Neoteleostei</taxon>
        <taxon>Acanthomorphata</taxon>
        <taxon>Zeiogadaria</taxon>
        <taxon>Gadariae</taxon>
        <taxon>Gadiformes</taxon>
        <taxon>Gadoidei</taxon>
        <taxon>Merlucciidae</taxon>
        <taxon>Merluccius</taxon>
    </lineage>
</organism>
<dbReference type="SUPFAM" id="SSF81321">
    <property type="entry name" value="Family A G protein-coupled receptor-like"/>
    <property type="match status" value="2"/>
</dbReference>
<dbReference type="Pfam" id="PF00001">
    <property type="entry name" value="7tm_1"/>
    <property type="match status" value="2"/>
</dbReference>
<dbReference type="PRINTS" id="PR00579">
    <property type="entry name" value="RHODOPSIN"/>
</dbReference>
<feature type="transmembrane region" description="Helical" evidence="21">
    <location>
        <begin position="400"/>
        <end position="420"/>
    </location>
</feature>
<feature type="transmembrane region" description="Helical" evidence="21">
    <location>
        <begin position="298"/>
        <end position="318"/>
    </location>
</feature>
<comment type="caution">
    <text evidence="23">The sequence shown here is derived from an EMBL/GenBank/DDBJ whole genome shotgun (WGS) entry which is preliminary data.</text>
</comment>
<evidence type="ECO:0000256" key="7">
    <source>
        <dbReference type="ARBA" id="ARBA00022989"/>
    </source>
</evidence>
<feature type="transmembrane region" description="Helical" evidence="21">
    <location>
        <begin position="554"/>
        <end position="584"/>
    </location>
</feature>
<evidence type="ECO:0000256" key="4">
    <source>
        <dbReference type="ARBA" id="ARBA00022606"/>
    </source>
</evidence>
<feature type="binding site" evidence="16">
    <location>
        <position position="210"/>
    </location>
    <ligand>
        <name>Zn(2+)</name>
        <dbReference type="ChEBI" id="CHEBI:29105"/>
    </ligand>
</feature>
<keyword evidence="11 18" id="KW-1015">Disulfide bond</keyword>
<evidence type="ECO:0000256" key="15">
    <source>
        <dbReference type="ARBA" id="ARBA00023305"/>
    </source>
</evidence>
<evidence type="ECO:0000256" key="11">
    <source>
        <dbReference type="ARBA" id="ARBA00023157"/>
    </source>
</evidence>
<sequence>MVWEGGNNEANGTEGKNFYIPMSNRTGVVRSPFEYQQYYLADPIMFKMLAAYMFFLICTGTPINALTLLVTFQNKKLRQPLNFILVNLAVAGLVMCAFGFTITITSALSGYFILGATACAVEGFMATLGGEVALWSLVVLAVERYIVVCKPMGSFKFTATHAGVGVAFTWVMAFACAGPPLFGWSRYLPEGMQCSCGPDYYTLAEGFNNESYVIYMFVCHFLTPMFLIFFTYGSLVLTVKAAAAQQQESASTQKAEKEVTRMCILMVFGFLVAWVPYASLAAWIFFNRGSAFTAVSMAIPAFFAKSSALFNPIIYVLMNKQFRNCMLSTIGMGGMVDDESSVSASKTEVSSMGWESGHNEANGTEGKNFYIPMSNRTGVVRSPFEYQQYYLADPIMFKMLAFYMFFLICTGTPINALTLLVTFQNKKLRQPLNFILVNLAVAGLGHVRLRLHHHHHVCPQRLLHPGSHCVCREVALWSLVVLAVERYIVVCKPMGSFKFTATHAGVGVAFTWVMAFACAGPPLFGWSRYLPEGMQCSCGPDYYTLAPGFNNESYVIYMFVCHFLTPMFLIFFTYGSLVLTVKAAAAQQQESASTQKAEKEVTRMCILMVFGFLVAWVPYASLAAWIFFNRGSAFTAISMAIPAFFAKSSALFNPIIYVLMNKQFRNCMLSTIGMGGMVDDESSVSASKTEVSSVSTAS</sequence>
<dbReference type="GO" id="GO:0004930">
    <property type="term" value="F:G protein-coupled receptor activity"/>
    <property type="evidence" value="ECO:0007669"/>
    <property type="project" value="UniProtKB-KW"/>
</dbReference>
<keyword evidence="5 21" id="KW-0812">Transmembrane</keyword>
<accession>A0AA47P3F1</accession>
<keyword evidence="6 20" id="KW-0681">Retinal protein</keyword>
<keyword evidence="13 19" id="KW-0325">Glycoprotein</keyword>
<keyword evidence="8 20" id="KW-0157">Chromophore</keyword>
<feature type="transmembrane region" description="Helical" evidence="21">
    <location>
        <begin position="49"/>
        <end position="72"/>
    </location>
</feature>
<dbReference type="InterPro" id="IPR000276">
    <property type="entry name" value="GPCR_Rhodpsn"/>
</dbReference>
<dbReference type="AlphaFoldDB" id="A0AA47P3F1"/>
<dbReference type="PROSITE" id="PS50262">
    <property type="entry name" value="G_PROTEIN_RECEP_F1_2"/>
    <property type="match status" value="2"/>
</dbReference>
<feature type="transmembrane region" description="Helical" evidence="21">
    <location>
        <begin position="263"/>
        <end position="286"/>
    </location>
</feature>
<dbReference type="GO" id="GO:0046872">
    <property type="term" value="F:metal ion binding"/>
    <property type="evidence" value="ECO:0007669"/>
    <property type="project" value="UniProtKB-KW"/>
</dbReference>
<dbReference type="Pfam" id="PF10413">
    <property type="entry name" value="Rhodopsin_N"/>
    <property type="match status" value="2"/>
</dbReference>
<dbReference type="GO" id="GO:0016020">
    <property type="term" value="C:membrane"/>
    <property type="evidence" value="ECO:0007669"/>
    <property type="project" value="UniProtKB-SubCell"/>
</dbReference>
<dbReference type="PRINTS" id="PR00237">
    <property type="entry name" value="GPCRRHODOPSN"/>
</dbReference>
<evidence type="ECO:0000313" key="24">
    <source>
        <dbReference type="Proteomes" id="UP001174136"/>
    </source>
</evidence>
<dbReference type="Proteomes" id="UP001174136">
    <property type="component" value="Unassembled WGS sequence"/>
</dbReference>
<feature type="modified residue" description="N6-(retinylidene)lysine" evidence="20">
    <location>
        <position position="305"/>
    </location>
</feature>
<dbReference type="PROSITE" id="PS00238">
    <property type="entry name" value="OPSIN"/>
    <property type="match status" value="2"/>
</dbReference>
<evidence type="ECO:0000256" key="21">
    <source>
        <dbReference type="RuleBase" id="RU004951"/>
    </source>
</evidence>
<feature type="transmembrane region" description="Helical" evidence="21">
    <location>
        <begin position="634"/>
        <end position="660"/>
    </location>
</feature>
<comment type="subcellular location">
    <subcellularLocation>
        <location evidence="1 21">Membrane</location>
        <topology evidence="1 21">Multi-pass membrane protein</topology>
    </subcellularLocation>
</comment>
<feature type="transmembrane region" description="Helical" evidence="21">
    <location>
        <begin position="212"/>
        <end position="242"/>
    </location>
</feature>
<evidence type="ECO:0000256" key="3">
    <source>
        <dbReference type="ARBA" id="ARBA00022553"/>
    </source>
</evidence>
<evidence type="ECO:0000256" key="6">
    <source>
        <dbReference type="ARBA" id="ARBA00022925"/>
    </source>
</evidence>
<evidence type="ECO:0000256" key="13">
    <source>
        <dbReference type="ARBA" id="ARBA00023180"/>
    </source>
</evidence>
<feature type="transmembrane region" description="Helical" evidence="21">
    <location>
        <begin position="111"/>
        <end position="142"/>
    </location>
</feature>
<keyword evidence="15" id="KW-0844">Vision</keyword>
<feature type="disulfide bond" evidence="18">
    <location>
        <begin position="119"/>
        <end position="196"/>
    </location>
</feature>
<keyword evidence="7 21" id="KW-1133">Transmembrane helix</keyword>
<keyword evidence="9 21" id="KW-0297">G-protein coupled receptor</keyword>
<keyword evidence="4 21" id="KW-0716">Sensory transduction</keyword>
<feature type="glycosylation site" description="N-linked (GlcNAc...) asparagine" evidence="19">
    <location>
        <position position="11"/>
    </location>
</feature>
<feature type="site" description="Plays an important role in the conformation switch to the active conformation" evidence="17">
    <location>
        <position position="122"/>
    </location>
</feature>
<dbReference type="FunFam" id="1.20.1070.10:FF:000018">
    <property type="entry name" value="Rhodopsin"/>
    <property type="match status" value="2"/>
</dbReference>
<evidence type="ECO:0000256" key="18">
    <source>
        <dbReference type="PIRSR" id="PIRSR600732-3"/>
    </source>
</evidence>
<evidence type="ECO:0000256" key="5">
    <source>
        <dbReference type="ARBA" id="ARBA00022692"/>
    </source>
</evidence>
<feature type="transmembrane region" description="Helical" evidence="21">
    <location>
        <begin position="605"/>
        <end position="628"/>
    </location>
</feature>
<dbReference type="GO" id="GO:0009881">
    <property type="term" value="F:photoreceptor activity"/>
    <property type="evidence" value="ECO:0007669"/>
    <property type="project" value="UniProtKB-KW"/>
</dbReference>
<keyword evidence="12 21" id="KW-0675">Receptor</keyword>
<dbReference type="PRINTS" id="PR00238">
    <property type="entry name" value="OPSIN"/>
</dbReference>
<feature type="domain" description="G-protein coupled receptors family 1 profile" evidence="22">
    <location>
        <begin position="63"/>
        <end position="315"/>
    </location>
</feature>
<reference evidence="23" key="1">
    <citation type="journal article" date="2023" name="Front. Mar. Sci.">
        <title>A new Merluccius polli reference genome to investigate the effects of global change in West African waters.</title>
        <authorList>
            <person name="Mateo J.L."/>
            <person name="Blanco-Fernandez C."/>
            <person name="Garcia-Vazquez E."/>
            <person name="Machado-Schiaffino G."/>
        </authorList>
    </citation>
    <scope>NUCLEOTIDE SEQUENCE</scope>
    <source>
        <strain evidence="23">C29</strain>
        <tissue evidence="23">Fin</tissue>
    </source>
</reference>
<dbReference type="PANTHER" id="PTHR24240">
    <property type="entry name" value="OPSIN"/>
    <property type="match status" value="1"/>
</dbReference>
<dbReference type="GO" id="GO:0007601">
    <property type="term" value="P:visual perception"/>
    <property type="evidence" value="ECO:0007669"/>
    <property type="project" value="UniProtKB-KW"/>
</dbReference>
<evidence type="ECO:0000313" key="23">
    <source>
        <dbReference type="EMBL" id="KAK0149271.1"/>
    </source>
</evidence>
<feature type="transmembrane region" description="Helical" evidence="21">
    <location>
        <begin position="504"/>
        <end position="524"/>
    </location>
</feature>
<evidence type="ECO:0000256" key="17">
    <source>
        <dbReference type="PIRSR" id="PIRSR600732-2"/>
    </source>
</evidence>
<evidence type="ECO:0000256" key="12">
    <source>
        <dbReference type="ARBA" id="ARBA00023170"/>
    </source>
</evidence>
<dbReference type="InterPro" id="IPR000732">
    <property type="entry name" value="Rhodopsin"/>
</dbReference>
<evidence type="ECO:0000259" key="22">
    <source>
        <dbReference type="PROSITE" id="PS50262"/>
    </source>
</evidence>
<comment type="PTM">
    <text evidence="20">Contains one covalently linked retinal chromophore.</text>
</comment>
<gene>
    <name evidence="23" type="primary">OPSG_0</name>
    <name evidence="23" type="ORF">N1851_010205</name>
</gene>
<evidence type="ECO:0000256" key="8">
    <source>
        <dbReference type="ARBA" id="ARBA00022991"/>
    </source>
</evidence>
<keyword evidence="16" id="KW-0479">Metal-binding</keyword>
<evidence type="ECO:0000256" key="2">
    <source>
        <dbReference type="ARBA" id="ARBA00022543"/>
    </source>
</evidence>
<keyword evidence="24" id="KW-1185">Reference proteome</keyword>
<comment type="similarity">
    <text evidence="21">Belongs to the G-protein coupled receptor 1 family. Opsin subfamily.</text>
</comment>
<evidence type="ECO:0000256" key="14">
    <source>
        <dbReference type="ARBA" id="ARBA00023224"/>
    </source>
</evidence>